<organism evidence="13 14">
    <name type="scientific">Streptomyces ochraceiscleroticus</name>
    <dbReference type="NCBI Taxonomy" id="47761"/>
    <lineage>
        <taxon>Bacteria</taxon>
        <taxon>Bacillati</taxon>
        <taxon>Actinomycetota</taxon>
        <taxon>Actinomycetes</taxon>
        <taxon>Kitasatosporales</taxon>
        <taxon>Streptomycetaceae</taxon>
        <taxon>Streptomyces</taxon>
    </lineage>
</organism>
<feature type="transmembrane region" description="Helical" evidence="12">
    <location>
        <begin position="379"/>
        <end position="398"/>
    </location>
</feature>
<feature type="transmembrane region" description="Helical" evidence="12">
    <location>
        <begin position="137"/>
        <end position="158"/>
    </location>
</feature>
<dbReference type="EMBL" id="JBHSPX010000011">
    <property type="protein sequence ID" value="MFC6067230.1"/>
    <property type="molecule type" value="Genomic_DNA"/>
</dbReference>
<feature type="region of interest" description="Disordered" evidence="11">
    <location>
        <begin position="1"/>
        <end position="22"/>
    </location>
</feature>
<gene>
    <name evidence="13" type="ORF">ACFP4F_32445</name>
</gene>
<feature type="transmembrane region" description="Helical" evidence="12">
    <location>
        <begin position="114"/>
        <end position="131"/>
    </location>
</feature>
<evidence type="ECO:0000256" key="9">
    <source>
        <dbReference type="ARBA" id="ARBA00035611"/>
    </source>
</evidence>
<sequence length="433" mass="44860">MSSDLTKSDAGATPEQPVEKSAVPAAVVDPRLLVREQGFKGYWTDFTRRMRGGELGSLPVVLGLIVIAVVFQLQTSSFLSAGSLANIGVYTSGLGIMAVGIVFVLLLGEIDLSVGSVAGVGAAVWAVLSVTNGLNDWLSVLLAVVCGLLIGALHGFFFAKIGVPAFVVTLAGFLGWSGLQIWMMGKEGSINTPDDSVVAYLTGYYFEDKAAAYGLALVAVLAYAGSLLMDTRRRKAAGLPSRPLSEVGLRTAAVAVIAFVVAYVLNEPAGARGLPLALVLFLAVLVIADFVVRRTSYGRQIFAVGGNAEAARRAGINVDKIRITVFAISGMLAAFGGLFIASLSGGATKNLGAGNTLMNVIAAAVIGGTSLFGGRGKIWSALLGMLVIQSIQQGLNLLGMASEIQYMITGAVLLAAVVIDSVSRRTQKTAGRT</sequence>
<protein>
    <recommendedName>
        <fullName evidence="10">Xylose transport system permease protein XylH</fullName>
    </recommendedName>
</protein>
<feature type="transmembrane region" description="Helical" evidence="12">
    <location>
        <begin position="165"/>
        <end position="183"/>
    </location>
</feature>
<evidence type="ECO:0000256" key="7">
    <source>
        <dbReference type="ARBA" id="ARBA00022989"/>
    </source>
</evidence>
<feature type="transmembrane region" description="Helical" evidence="12">
    <location>
        <begin position="210"/>
        <end position="228"/>
    </location>
</feature>
<keyword evidence="2" id="KW-0813">Transport</keyword>
<dbReference type="RefSeq" id="WP_031064733.1">
    <property type="nucleotide sequence ID" value="NZ_JBHSPX010000011.1"/>
</dbReference>
<evidence type="ECO:0000256" key="5">
    <source>
        <dbReference type="ARBA" id="ARBA00022597"/>
    </source>
</evidence>
<evidence type="ECO:0000256" key="4">
    <source>
        <dbReference type="ARBA" id="ARBA00022519"/>
    </source>
</evidence>
<dbReference type="Pfam" id="PF02653">
    <property type="entry name" value="BPD_transp_2"/>
    <property type="match status" value="1"/>
</dbReference>
<dbReference type="PANTHER" id="PTHR32196:SF32">
    <property type="entry name" value="XYLOSE TRANSPORT SYSTEM PERMEASE PROTEIN XYLH"/>
    <property type="match status" value="1"/>
</dbReference>
<keyword evidence="8 12" id="KW-0472">Membrane</keyword>
<dbReference type="CDD" id="cd06579">
    <property type="entry name" value="TM_PBP1_transp_AraH_like"/>
    <property type="match status" value="1"/>
</dbReference>
<accession>A0ABW1MTT0</accession>
<proteinExistence type="predicted"/>
<feature type="transmembrane region" description="Helical" evidence="12">
    <location>
        <begin position="87"/>
        <end position="107"/>
    </location>
</feature>
<name>A0ABW1MTT0_9ACTN</name>
<evidence type="ECO:0000256" key="1">
    <source>
        <dbReference type="ARBA" id="ARBA00004651"/>
    </source>
</evidence>
<comment type="caution">
    <text evidence="13">The sequence shown here is derived from an EMBL/GenBank/DDBJ whole genome shotgun (WGS) entry which is preliminary data.</text>
</comment>
<comment type="subcellular location">
    <subcellularLocation>
        <location evidence="1">Cell membrane</location>
        <topology evidence="1">Multi-pass membrane protein</topology>
    </subcellularLocation>
</comment>
<evidence type="ECO:0000256" key="6">
    <source>
        <dbReference type="ARBA" id="ARBA00022692"/>
    </source>
</evidence>
<feature type="transmembrane region" description="Helical" evidence="12">
    <location>
        <begin position="248"/>
        <end position="265"/>
    </location>
</feature>
<keyword evidence="6 12" id="KW-0812">Transmembrane</keyword>
<evidence type="ECO:0000256" key="11">
    <source>
        <dbReference type="SAM" id="MobiDB-lite"/>
    </source>
</evidence>
<evidence type="ECO:0000313" key="13">
    <source>
        <dbReference type="EMBL" id="MFC6067230.1"/>
    </source>
</evidence>
<dbReference type="PANTHER" id="PTHR32196">
    <property type="entry name" value="ABC TRANSPORTER PERMEASE PROTEIN YPHD-RELATED-RELATED"/>
    <property type="match status" value="1"/>
</dbReference>
<feature type="transmembrane region" description="Helical" evidence="12">
    <location>
        <begin position="55"/>
        <end position="75"/>
    </location>
</feature>
<evidence type="ECO:0000256" key="12">
    <source>
        <dbReference type="SAM" id="Phobius"/>
    </source>
</evidence>
<keyword evidence="3" id="KW-1003">Cell membrane</keyword>
<feature type="transmembrane region" description="Helical" evidence="12">
    <location>
        <begin position="271"/>
        <end position="292"/>
    </location>
</feature>
<keyword evidence="14" id="KW-1185">Reference proteome</keyword>
<evidence type="ECO:0000256" key="8">
    <source>
        <dbReference type="ARBA" id="ARBA00023136"/>
    </source>
</evidence>
<feature type="transmembrane region" description="Helical" evidence="12">
    <location>
        <begin position="353"/>
        <end position="372"/>
    </location>
</feature>
<keyword evidence="4" id="KW-0997">Cell inner membrane</keyword>
<reference evidence="14" key="1">
    <citation type="journal article" date="2019" name="Int. J. Syst. Evol. Microbiol.">
        <title>The Global Catalogue of Microorganisms (GCM) 10K type strain sequencing project: providing services to taxonomists for standard genome sequencing and annotation.</title>
        <authorList>
            <consortium name="The Broad Institute Genomics Platform"/>
            <consortium name="The Broad Institute Genome Sequencing Center for Infectious Disease"/>
            <person name="Wu L."/>
            <person name="Ma J."/>
        </authorList>
    </citation>
    <scope>NUCLEOTIDE SEQUENCE [LARGE SCALE GENOMIC DNA]</scope>
    <source>
        <strain evidence="14">CGMCC 1.15180</strain>
    </source>
</reference>
<feature type="transmembrane region" description="Helical" evidence="12">
    <location>
        <begin position="321"/>
        <end position="341"/>
    </location>
</feature>
<feature type="transmembrane region" description="Helical" evidence="12">
    <location>
        <begin position="404"/>
        <end position="422"/>
    </location>
</feature>
<keyword evidence="5" id="KW-0762">Sugar transport</keyword>
<evidence type="ECO:0000313" key="14">
    <source>
        <dbReference type="Proteomes" id="UP001596139"/>
    </source>
</evidence>
<comment type="function">
    <text evidence="9">Part of the binding-protein-dependent transport system for D-xylose. Probably responsible for the translocation of the substrate across the membrane.</text>
</comment>
<evidence type="ECO:0000256" key="3">
    <source>
        <dbReference type="ARBA" id="ARBA00022475"/>
    </source>
</evidence>
<dbReference type="Proteomes" id="UP001596139">
    <property type="component" value="Unassembled WGS sequence"/>
</dbReference>
<dbReference type="InterPro" id="IPR001851">
    <property type="entry name" value="ABC_transp_permease"/>
</dbReference>
<evidence type="ECO:0000256" key="10">
    <source>
        <dbReference type="ARBA" id="ARBA00035686"/>
    </source>
</evidence>
<evidence type="ECO:0000256" key="2">
    <source>
        <dbReference type="ARBA" id="ARBA00022448"/>
    </source>
</evidence>
<keyword evidence="7 12" id="KW-1133">Transmembrane helix</keyword>